<dbReference type="PROSITE" id="PS50901">
    <property type="entry name" value="FTSK"/>
    <property type="match status" value="1"/>
</dbReference>
<gene>
    <name evidence="5" type="ORF">PHY01_52280</name>
</gene>
<keyword evidence="1 3" id="KW-0547">Nucleotide-binding</keyword>
<dbReference type="Proteomes" id="UP000320338">
    <property type="component" value="Unassembled WGS sequence"/>
</dbReference>
<dbReference type="GO" id="GO:0003677">
    <property type="term" value="F:DNA binding"/>
    <property type="evidence" value="ECO:0007669"/>
    <property type="project" value="InterPro"/>
</dbReference>
<evidence type="ECO:0000259" key="4">
    <source>
        <dbReference type="PROSITE" id="PS50901"/>
    </source>
</evidence>
<protein>
    <recommendedName>
        <fullName evidence="4">FtsK domain-containing protein</fullName>
    </recommendedName>
</protein>
<sequence length="380" mass="40183">MTLLDAIRGRHARRHSHRLDEVEVDALVDAWARAAEGAGFVRVVSTVTGPTVIAPRLVHIVLGPPAVLTVRLEPGQTVAELRTLARRLAPHLGARALRIEALGVGDHARVTLLAADPLAAPVALLPGRGVLLGRGEDGRCLRVEPADLPHLIAQGATRSGKSRWLYGLVAQLAARADVEVAGVDPSGLTLRPFTGTRHAHRQACGLADPARAEAVLVGLVAEMDRRLAVMPTWLDVLPLGEDEPLIAVVLEEYPALLRALDAADAKLGKRVRALVARLLAESHKVGLRVVLVAQRAEATIVGGAERAQCEGRLSFRVDTAESLRLLHPDADDLAVDHATAPAGVALVSWPGRPTFRLRAPHVASYGAYAAAVTATTRGAA</sequence>
<reference evidence="5 6" key="1">
    <citation type="submission" date="2019-06" db="EMBL/GenBank/DDBJ databases">
        <title>Whole genome shotgun sequence of Pseudonocardia hydrocarbonoxydans NBRC 14498.</title>
        <authorList>
            <person name="Hosoyama A."/>
            <person name="Uohara A."/>
            <person name="Ohji S."/>
            <person name="Ichikawa N."/>
        </authorList>
    </citation>
    <scope>NUCLEOTIDE SEQUENCE [LARGE SCALE GENOMIC DNA]</scope>
    <source>
        <strain evidence="5 6">NBRC 14498</strain>
    </source>
</reference>
<evidence type="ECO:0000313" key="5">
    <source>
        <dbReference type="EMBL" id="GEC22945.1"/>
    </source>
</evidence>
<evidence type="ECO:0000313" key="6">
    <source>
        <dbReference type="Proteomes" id="UP000320338"/>
    </source>
</evidence>
<dbReference type="OrthoDB" id="5149094at2"/>
<dbReference type="RefSeq" id="WP_141282886.1">
    <property type="nucleotide sequence ID" value="NZ_BAAARZ010000010.1"/>
</dbReference>
<feature type="binding site" evidence="3">
    <location>
        <begin position="155"/>
        <end position="162"/>
    </location>
    <ligand>
        <name>ATP</name>
        <dbReference type="ChEBI" id="CHEBI:30616"/>
    </ligand>
</feature>
<dbReference type="InterPro" id="IPR002543">
    <property type="entry name" value="FtsK_dom"/>
</dbReference>
<dbReference type="PANTHER" id="PTHR22683">
    <property type="entry name" value="SPORULATION PROTEIN RELATED"/>
    <property type="match status" value="1"/>
</dbReference>
<dbReference type="InterPro" id="IPR027417">
    <property type="entry name" value="P-loop_NTPase"/>
</dbReference>
<accession>A0A4Y3WVM2</accession>
<keyword evidence="6" id="KW-1185">Reference proteome</keyword>
<name>A0A4Y3WVM2_9PSEU</name>
<dbReference type="AlphaFoldDB" id="A0A4Y3WVM2"/>
<organism evidence="5 6">
    <name type="scientific">Pseudonocardia hydrocarbonoxydans</name>
    <dbReference type="NCBI Taxonomy" id="76726"/>
    <lineage>
        <taxon>Bacteria</taxon>
        <taxon>Bacillati</taxon>
        <taxon>Actinomycetota</taxon>
        <taxon>Actinomycetes</taxon>
        <taxon>Pseudonocardiales</taxon>
        <taxon>Pseudonocardiaceae</taxon>
        <taxon>Pseudonocardia</taxon>
    </lineage>
</organism>
<evidence type="ECO:0000256" key="1">
    <source>
        <dbReference type="ARBA" id="ARBA00022741"/>
    </source>
</evidence>
<dbReference type="Gene3D" id="3.40.50.300">
    <property type="entry name" value="P-loop containing nucleotide triphosphate hydrolases"/>
    <property type="match status" value="1"/>
</dbReference>
<proteinExistence type="predicted"/>
<dbReference type="EMBL" id="BJNG01000072">
    <property type="protein sequence ID" value="GEC22945.1"/>
    <property type="molecule type" value="Genomic_DNA"/>
</dbReference>
<evidence type="ECO:0000256" key="2">
    <source>
        <dbReference type="ARBA" id="ARBA00022840"/>
    </source>
</evidence>
<dbReference type="Pfam" id="PF01580">
    <property type="entry name" value="FtsK_SpoIIIE"/>
    <property type="match status" value="1"/>
</dbReference>
<evidence type="ECO:0000256" key="3">
    <source>
        <dbReference type="PROSITE-ProRule" id="PRU00289"/>
    </source>
</evidence>
<feature type="domain" description="FtsK" evidence="4">
    <location>
        <begin position="138"/>
        <end position="324"/>
    </location>
</feature>
<dbReference type="InterPro" id="IPR050206">
    <property type="entry name" value="FtsK/SpoIIIE/SftA"/>
</dbReference>
<dbReference type="SUPFAM" id="SSF52540">
    <property type="entry name" value="P-loop containing nucleoside triphosphate hydrolases"/>
    <property type="match status" value="1"/>
</dbReference>
<comment type="caution">
    <text evidence="5">The sequence shown here is derived from an EMBL/GenBank/DDBJ whole genome shotgun (WGS) entry which is preliminary data.</text>
</comment>
<dbReference type="PANTHER" id="PTHR22683:SF41">
    <property type="entry name" value="DNA TRANSLOCASE FTSK"/>
    <property type="match status" value="1"/>
</dbReference>
<dbReference type="GO" id="GO:0005524">
    <property type="term" value="F:ATP binding"/>
    <property type="evidence" value="ECO:0007669"/>
    <property type="project" value="UniProtKB-UniRule"/>
</dbReference>
<keyword evidence="2 3" id="KW-0067">ATP-binding</keyword>